<evidence type="ECO:0000259" key="4">
    <source>
        <dbReference type="Pfam" id="PF00557"/>
    </source>
</evidence>
<dbReference type="PANTHER" id="PTHR43763:SF6">
    <property type="entry name" value="XAA-PRO AMINOPEPTIDASE 1"/>
    <property type="match status" value="1"/>
</dbReference>
<evidence type="ECO:0000259" key="6">
    <source>
        <dbReference type="Pfam" id="PF16188"/>
    </source>
</evidence>
<keyword evidence="2" id="KW-0479">Metal-binding</keyword>
<dbReference type="AlphaFoldDB" id="A0A948RZJ2"/>
<comment type="caution">
    <text evidence="7">The sequence shown here is derived from an EMBL/GenBank/DDBJ whole genome shotgun (WGS) entry which is preliminary data.</text>
</comment>
<protein>
    <submittedName>
        <fullName evidence="7">Aminopeptidase P family protein</fullName>
    </submittedName>
</protein>
<dbReference type="Pfam" id="PF01321">
    <property type="entry name" value="Creatinase_N"/>
    <property type="match status" value="1"/>
</dbReference>
<dbReference type="PANTHER" id="PTHR43763">
    <property type="entry name" value="XAA-PRO AMINOPEPTIDASE 1"/>
    <property type="match status" value="1"/>
</dbReference>
<dbReference type="GO" id="GO:0005737">
    <property type="term" value="C:cytoplasm"/>
    <property type="evidence" value="ECO:0007669"/>
    <property type="project" value="UniProtKB-ARBA"/>
</dbReference>
<dbReference type="FunFam" id="3.90.230.10:FF:000009">
    <property type="entry name" value="xaa-Pro aminopeptidase 2"/>
    <property type="match status" value="1"/>
</dbReference>
<dbReference type="Pfam" id="PF00557">
    <property type="entry name" value="Peptidase_M24"/>
    <property type="match status" value="1"/>
</dbReference>
<proteinExistence type="inferred from homology"/>
<keyword evidence="7" id="KW-0645">Protease</keyword>
<dbReference type="SUPFAM" id="SSF55920">
    <property type="entry name" value="Creatinase/aminopeptidase"/>
    <property type="match status" value="1"/>
</dbReference>
<dbReference type="InterPro" id="IPR000587">
    <property type="entry name" value="Creatinase_N"/>
</dbReference>
<name>A0A948RZJ2_UNCEI</name>
<evidence type="ECO:0000256" key="1">
    <source>
        <dbReference type="ARBA" id="ARBA00008766"/>
    </source>
</evidence>
<comment type="similarity">
    <text evidence="1">Belongs to the peptidase M24B family.</text>
</comment>
<organism evidence="7 8">
    <name type="scientific">Eiseniibacteriota bacterium</name>
    <dbReference type="NCBI Taxonomy" id="2212470"/>
    <lineage>
        <taxon>Bacteria</taxon>
        <taxon>Candidatus Eiseniibacteriota</taxon>
    </lineage>
</organism>
<dbReference type="Pfam" id="PF16189">
    <property type="entry name" value="Creatinase_N_2"/>
    <property type="match status" value="1"/>
</dbReference>
<keyword evidence="3" id="KW-0378">Hydrolase</keyword>
<gene>
    <name evidence="7" type="ORF">KJ970_14195</name>
</gene>
<dbReference type="InterPro" id="IPR050422">
    <property type="entry name" value="X-Pro_aminopeptidase_P"/>
</dbReference>
<evidence type="ECO:0000256" key="2">
    <source>
        <dbReference type="ARBA" id="ARBA00022723"/>
    </source>
</evidence>
<feature type="domain" description="Peptidase M24" evidence="4">
    <location>
        <begin position="310"/>
        <end position="525"/>
    </location>
</feature>
<dbReference type="GO" id="GO:0046872">
    <property type="term" value="F:metal ion binding"/>
    <property type="evidence" value="ECO:0007669"/>
    <property type="project" value="UniProtKB-KW"/>
</dbReference>
<feature type="domain" description="Peptidase M24 C-terminal" evidence="6">
    <location>
        <begin position="536"/>
        <end position="594"/>
    </location>
</feature>
<dbReference type="CDD" id="cd01085">
    <property type="entry name" value="APP"/>
    <property type="match status" value="1"/>
</dbReference>
<dbReference type="InterPro" id="IPR029149">
    <property type="entry name" value="Creatin/AminoP/Spt16_N"/>
</dbReference>
<evidence type="ECO:0000259" key="5">
    <source>
        <dbReference type="Pfam" id="PF01321"/>
    </source>
</evidence>
<reference evidence="7" key="1">
    <citation type="submission" date="2021-05" db="EMBL/GenBank/DDBJ databases">
        <title>Energy efficiency and biological interactions define the core microbiome of deep oligotrophic groundwater.</title>
        <authorList>
            <person name="Mehrshad M."/>
            <person name="Lopez-Fernandez M."/>
            <person name="Bell E."/>
            <person name="Bernier-Latmani R."/>
            <person name="Bertilsson S."/>
            <person name="Dopson M."/>
        </authorList>
    </citation>
    <scope>NUCLEOTIDE SEQUENCE</scope>
    <source>
        <strain evidence="7">Modern_marine.mb.64</strain>
    </source>
</reference>
<dbReference type="Proteomes" id="UP000777784">
    <property type="component" value="Unassembled WGS sequence"/>
</dbReference>
<dbReference type="Gene3D" id="3.90.230.10">
    <property type="entry name" value="Creatinase/methionine aminopeptidase superfamily"/>
    <property type="match status" value="1"/>
</dbReference>
<dbReference type="InterPro" id="IPR033740">
    <property type="entry name" value="Pept_M24B"/>
</dbReference>
<keyword evidence="7" id="KW-0031">Aminopeptidase</keyword>
<dbReference type="Pfam" id="PF16188">
    <property type="entry name" value="Peptidase_M24_C"/>
    <property type="match status" value="1"/>
</dbReference>
<dbReference type="SUPFAM" id="SSF53092">
    <property type="entry name" value="Creatinase/prolidase N-terminal domain"/>
    <property type="match status" value="2"/>
</dbReference>
<accession>A0A948RZJ2</accession>
<dbReference type="GO" id="GO:0070006">
    <property type="term" value="F:metalloaminopeptidase activity"/>
    <property type="evidence" value="ECO:0007669"/>
    <property type="project" value="InterPro"/>
</dbReference>
<dbReference type="InterPro" id="IPR036005">
    <property type="entry name" value="Creatinase/aminopeptidase-like"/>
</dbReference>
<dbReference type="EMBL" id="JAHJDP010000084">
    <property type="protein sequence ID" value="MBU2692067.1"/>
    <property type="molecule type" value="Genomic_DNA"/>
</dbReference>
<dbReference type="FunFam" id="3.40.350.10:FF:000003">
    <property type="entry name" value="Xaa-pro aminopeptidase P"/>
    <property type="match status" value="1"/>
</dbReference>
<dbReference type="InterPro" id="IPR032416">
    <property type="entry name" value="Peptidase_M24_C"/>
</dbReference>
<evidence type="ECO:0000313" key="8">
    <source>
        <dbReference type="Proteomes" id="UP000777784"/>
    </source>
</evidence>
<sequence length="595" mass="66602">MSVKKRVQALRQQMKKHNISAYLVPSTDPHQSEYVPECWQRRPWISGFTGSAGDVVVGATEAGLWTDGRYFLQAEDELKGSGIQLYKMGLPGVPQIDEYLARILKKGELLGVDPRTISLERSKGIEKALEPTGARLKCIDTNLVDEVWADRPSIPRDPIRLLPARYAGETVSSKLGRLRTEMKNRGAKAHLLTTLDSIAWLYNIRGNDVDFNPVAISYALIMEKKSLLFVETEKVPKSVAAKLRRHITIRPYGEIQTALKDLAKKKTKIWVDGASVSRWVIDMLKGCDLVMEMSPIRVMQAKKNDVQVAGMKAAHIRDGVAMVRFLHWLEREVTKGGLTEIRAADRLARFRSEEDLFQGLGFRTISGYAAHGAIIHYGPTPESDLPLRPKGIYLIDSGGQYLDGTTDITRTILLGPRATAEQQDRFTRVLKGHIALASVRFPAGILGGRLDTLARLPLWDAGLDYNHGTGHGVGAYLSVHEGPQNIGIRTVGKPLEPGNTLSNEPGFYKEGEYGMRIENLILVVEDKQRSKKGRSFLGFETITMCPIDTRLVDVRLLDEGERDWLNQYHKTVYKNLSGRLDLKDRAWLKKACRTL</sequence>
<evidence type="ECO:0000313" key="7">
    <source>
        <dbReference type="EMBL" id="MBU2692067.1"/>
    </source>
</evidence>
<dbReference type="InterPro" id="IPR000994">
    <property type="entry name" value="Pept_M24"/>
</dbReference>
<dbReference type="Gene3D" id="3.40.350.10">
    <property type="entry name" value="Creatinase/prolidase N-terminal domain"/>
    <property type="match status" value="2"/>
</dbReference>
<evidence type="ECO:0000256" key="3">
    <source>
        <dbReference type="ARBA" id="ARBA00022801"/>
    </source>
</evidence>
<feature type="domain" description="Creatinase N-terminal" evidence="5">
    <location>
        <begin position="6"/>
        <end position="132"/>
    </location>
</feature>